<dbReference type="GO" id="GO:0038039">
    <property type="term" value="C:G protein-coupled receptor heterodimeric complex"/>
    <property type="evidence" value="ECO:0007669"/>
    <property type="project" value="TreeGrafter"/>
</dbReference>
<evidence type="ECO:0000256" key="9">
    <source>
        <dbReference type="SAM" id="Coils"/>
    </source>
</evidence>
<dbReference type="SUPFAM" id="SSF75011">
    <property type="entry name" value="3-carboxy-cis,cis-mucoante lactonizing enzyme"/>
    <property type="match status" value="1"/>
</dbReference>
<comment type="caution">
    <text evidence="15">The sequence shown here is derived from an EMBL/GenBank/DDBJ whole genome shotgun (WGS) entry which is preliminary data.</text>
</comment>
<dbReference type="PANTHER" id="PTHR10519">
    <property type="entry name" value="GABA-B RECEPTOR"/>
    <property type="match status" value="1"/>
</dbReference>
<evidence type="ECO:0000256" key="7">
    <source>
        <dbReference type="ARBA" id="ARBA00023180"/>
    </source>
</evidence>
<dbReference type="Proteomes" id="UP001165065">
    <property type="component" value="Unassembled WGS sequence"/>
</dbReference>
<dbReference type="Pfam" id="PF00003">
    <property type="entry name" value="7tm_3"/>
    <property type="match status" value="1"/>
</dbReference>
<proteinExistence type="predicted"/>
<feature type="coiled-coil region" evidence="9">
    <location>
        <begin position="1496"/>
        <end position="1534"/>
    </location>
</feature>
<feature type="transmembrane region" description="Helical" evidence="11">
    <location>
        <begin position="1175"/>
        <end position="1196"/>
    </location>
</feature>
<sequence length="1584" mass="173133">MPPPPPLLPLLFLLLLINLPPLLAASATCNVDYSVSPDDPTCKSRCYDDMNGWTFGVTDTCSYYVGTGWTRVDNFGLAPWATGTESSIASDKCGDYKILTTYHNRIYLYCHQCASGYVATKSGSIRYLGVDGDFTAVDGCVEESSQTTNAPTPAATCTPTDTLSNGDTTGDKCSSYTKGTTWCGKYDDADFQSNEMCCNCGGGCTDPSGCIDGPSPTPSITPKITLVDTSTGATGSTCKVTGSCFFTGEFGGGSVTAYSKSERCAFTTDMTAVLKVSSWQVENPTSSGTYYDKITMPNNAQFGGESGPTPDGQIVNAGETITWNSDGSVQKKGFAICLEPLASSAPTSSPTSAPTSSPTKGQGTPSPTEPGKTVAPTKAPTVAPTESPTKAPTMAPTPTPTVFESQAPTTLYGCNSKCWSGVEDCCNRISTNLYTTSKISGRILFYDLENSNYKTFLEAGNKPPCEKCSDMVRMENVLGGGHLAFSSKGSEIYYTRPKHGVNKGGIESFDAQTGAFKRTIIDSLSSEETTFDPGILRVLSFGDNKVARIFSERSSGKLYLLMSDAIKEIFTNPSSSCKMIDIAAEYESASSTIHILIASSCDSTFDRVDKIQVDGTSFEPSPDPASPGAALVTLAAGFDIVSVEWVDDGSDSDSLTSIFWVAGTPQDGLVDSHILEYKIADITNPTSVLKLDDLDFTRDGINLGMIRRAPNNLVYASEREFGLPLIIDPDITGEDRVIGQSGAKHGDLADSFSIAFSPNAYGLKSLVSAMRIGETIVAGQEYPFKVDLRDSSGGYVQAYNALEANVKGDVNLVSDGQQFLSSVSIKLDDEIIQDINQKNAYSGVLKVEKASRSGKDEADKWEMQVRLSGLGMNIGGQVRFWVVAGNTSATTTILSKTYEESTAGKTVELIVESKDKYGNHRSFDDVIGDERDLKKFEVIHVGDANDRADDNVVDIERIESGKFKISISSQISQPFTYDVTFDGVSIANSPAHMVFKPAEFHPETSEAIGSGLKKFIPSNVDQRPNTFKIFARDQFRNIIPGSSIHNHVNITLTAVQKRGQDAMKTIRESEIETVRFTEPDGSILVSYKVDDPYVDHLKLTVNFTLTGDCIQHETVPLDNFKIRPSLVIAVKTVSKEDMSIIMFIAAFVVFYTVVFALLVWFWRAENAIKFSQRKLLNLLLVGIFIVNLTIMCTTFPSVIEWQFSCMLYMWGAIIGLSLIEITLIAKLWRVHSIAYAPAQARIKITDDFLMKRIAIVMATICLYSLVAAIVDPLKKVRVISPEAVLDEYGTEHFVEISQCPWNSATWYPVAFVVLTALVCVCAMATQSRKIPSAFAESKWIALSMYTLALCLCFVGFLVWDETLKFERPGFYQAGVATPISLASFVFMNLMFGPKFRKVVRGKKMDFTDIKPKDDDCSVHSGDQGIQLRQMSGVARGNSSSRKSMPKRGSSRFSVGSILSPLSSSGRSGFLSSRTGIDEESSADGGEVIERSNSYLEEKHATEIKKMEAKYKALEEQYKRREKKFKEVLKKEEEKRKQARLIGDSELERVPEGSVWKIFYDQEGNPYYYNTVTEECTYSKPDKWL</sequence>
<protein>
    <submittedName>
        <fullName evidence="15">Uncharacterized protein</fullName>
    </submittedName>
</protein>
<keyword evidence="2 11" id="KW-0812">Transmembrane</keyword>
<dbReference type="PROSITE" id="PS50020">
    <property type="entry name" value="WW_DOMAIN_2"/>
    <property type="match status" value="1"/>
</dbReference>
<evidence type="ECO:0000256" key="12">
    <source>
        <dbReference type="SAM" id="SignalP"/>
    </source>
</evidence>
<feature type="chain" id="PRO_5040794270" evidence="12">
    <location>
        <begin position="25"/>
        <end position="1584"/>
    </location>
</feature>
<feature type="compositionally biased region" description="Low complexity" evidence="10">
    <location>
        <begin position="343"/>
        <end position="359"/>
    </location>
</feature>
<keyword evidence="6" id="KW-0675">Receptor</keyword>
<dbReference type="CDD" id="cd00201">
    <property type="entry name" value="WW"/>
    <property type="match status" value="1"/>
</dbReference>
<feature type="signal peptide" evidence="12">
    <location>
        <begin position="1"/>
        <end position="24"/>
    </location>
</feature>
<dbReference type="SUPFAM" id="SSF51045">
    <property type="entry name" value="WW domain"/>
    <property type="match status" value="1"/>
</dbReference>
<keyword evidence="8" id="KW-0807">Transducer</keyword>
<evidence type="ECO:0000256" key="10">
    <source>
        <dbReference type="SAM" id="MobiDB-lite"/>
    </source>
</evidence>
<feature type="transmembrane region" description="Helical" evidence="11">
    <location>
        <begin position="1140"/>
        <end position="1163"/>
    </location>
</feature>
<dbReference type="PROSITE" id="PS50259">
    <property type="entry name" value="G_PROTEIN_RECEP_F3_4"/>
    <property type="match status" value="1"/>
</dbReference>
<reference evidence="16" key="1">
    <citation type="journal article" date="2023" name="Commun. Biol.">
        <title>Genome analysis of Parmales, the sister group of diatoms, reveals the evolutionary specialization of diatoms from phago-mixotrophs to photoautotrophs.</title>
        <authorList>
            <person name="Ban H."/>
            <person name="Sato S."/>
            <person name="Yoshikawa S."/>
            <person name="Yamada K."/>
            <person name="Nakamura Y."/>
            <person name="Ichinomiya M."/>
            <person name="Sato N."/>
            <person name="Blanc-Mathieu R."/>
            <person name="Endo H."/>
            <person name="Kuwata A."/>
            <person name="Ogata H."/>
        </authorList>
    </citation>
    <scope>NUCLEOTIDE SEQUENCE [LARGE SCALE GENOMIC DNA]</scope>
</reference>
<accession>A0A9W7L5X2</accession>
<keyword evidence="16" id="KW-1185">Reference proteome</keyword>
<keyword evidence="9" id="KW-0175">Coiled coil</keyword>
<keyword evidence="12" id="KW-0732">Signal</keyword>
<evidence type="ECO:0000313" key="16">
    <source>
        <dbReference type="Proteomes" id="UP001165065"/>
    </source>
</evidence>
<dbReference type="InterPro" id="IPR013783">
    <property type="entry name" value="Ig-like_fold"/>
</dbReference>
<comment type="subcellular location">
    <subcellularLocation>
        <location evidence="1">Membrane</location>
        <topology evidence="1">Multi-pass membrane protein</topology>
    </subcellularLocation>
</comment>
<evidence type="ECO:0000256" key="11">
    <source>
        <dbReference type="SAM" id="Phobius"/>
    </source>
</evidence>
<evidence type="ECO:0000256" key="8">
    <source>
        <dbReference type="ARBA" id="ARBA00023224"/>
    </source>
</evidence>
<feature type="domain" description="G-protein coupled receptors family 3 profile" evidence="14">
    <location>
        <begin position="1137"/>
        <end position="1399"/>
    </location>
</feature>
<dbReference type="OrthoDB" id="2158641at2759"/>
<feature type="transmembrane region" description="Helical" evidence="11">
    <location>
        <begin position="1306"/>
        <end position="1327"/>
    </location>
</feature>
<evidence type="ECO:0000256" key="4">
    <source>
        <dbReference type="ARBA" id="ARBA00023040"/>
    </source>
</evidence>
<dbReference type="InterPro" id="IPR002455">
    <property type="entry name" value="GPCR3_GABA-B"/>
</dbReference>
<dbReference type="SMART" id="SM00456">
    <property type="entry name" value="WW"/>
    <property type="match status" value="1"/>
</dbReference>
<dbReference type="InterPro" id="IPR017978">
    <property type="entry name" value="GPCR_3_C"/>
</dbReference>
<dbReference type="Gene3D" id="2.60.40.10">
    <property type="entry name" value="Immunoglobulins"/>
    <property type="match status" value="1"/>
</dbReference>
<evidence type="ECO:0000259" key="13">
    <source>
        <dbReference type="PROSITE" id="PS50020"/>
    </source>
</evidence>
<dbReference type="Gene3D" id="2.20.70.10">
    <property type="match status" value="1"/>
</dbReference>
<keyword evidence="3 11" id="KW-1133">Transmembrane helix</keyword>
<evidence type="ECO:0000256" key="6">
    <source>
        <dbReference type="ARBA" id="ARBA00023170"/>
    </source>
</evidence>
<organism evidence="15 16">
    <name type="scientific">Triparma columacea</name>
    <dbReference type="NCBI Taxonomy" id="722753"/>
    <lineage>
        <taxon>Eukaryota</taxon>
        <taxon>Sar</taxon>
        <taxon>Stramenopiles</taxon>
        <taxon>Ochrophyta</taxon>
        <taxon>Bolidophyceae</taxon>
        <taxon>Parmales</taxon>
        <taxon>Triparmaceae</taxon>
        <taxon>Triparma</taxon>
    </lineage>
</organism>
<feature type="transmembrane region" description="Helical" evidence="11">
    <location>
        <begin position="1208"/>
        <end position="1228"/>
    </location>
</feature>
<evidence type="ECO:0000313" key="15">
    <source>
        <dbReference type="EMBL" id="GMI34618.1"/>
    </source>
</evidence>
<evidence type="ECO:0000256" key="2">
    <source>
        <dbReference type="ARBA" id="ARBA00022692"/>
    </source>
</evidence>
<dbReference type="PANTHER" id="PTHR10519:SF20">
    <property type="entry name" value="G-PROTEIN COUPLED RECEPTOR 156-RELATED"/>
    <property type="match status" value="1"/>
</dbReference>
<dbReference type="InterPro" id="IPR036020">
    <property type="entry name" value="WW_dom_sf"/>
</dbReference>
<feature type="region of interest" description="Disordered" evidence="10">
    <location>
        <begin position="1429"/>
        <end position="1484"/>
    </location>
</feature>
<feature type="transmembrane region" description="Helical" evidence="11">
    <location>
        <begin position="1249"/>
        <end position="1270"/>
    </location>
</feature>
<feature type="transmembrane region" description="Helical" evidence="11">
    <location>
        <begin position="1371"/>
        <end position="1391"/>
    </location>
</feature>
<gene>
    <name evidence="15" type="ORF">TrCOL_g13010</name>
</gene>
<dbReference type="InterPro" id="IPR001202">
    <property type="entry name" value="WW_dom"/>
</dbReference>
<feature type="domain" description="WW" evidence="13">
    <location>
        <begin position="1549"/>
        <end position="1582"/>
    </location>
</feature>
<keyword evidence="4" id="KW-0297">G-protein coupled receptor</keyword>
<dbReference type="GO" id="GO:0004965">
    <property type="term" value="F:G protein-coupled GABA receptor activity"/>
    <property type="evidence" value="ECO:0007669"/>
    <property type="project" value="InterPro"/>
</dbReference>
<name>A0A9W7L5X2_9STRA</name>
<keyword evidence="5 11" id="KW-0472">Membrane</keyword>
<dbReference type="EMBL" id="BRYA01000045">
    <property type="protein sequence ID" value="GMI34618.1"/>
    <property type="molecule type" value="Genomic_DNA"/>
</dbReference>
<feature type="compositionally biased region" description="Low complexity" evidence="10">
    <location>
        <begin position="1453"/>
        <end position="1472"/>
    </location>
</feature>
<feature type="region of interest" description="Disordered" evidence="10">
    <location>
        <begin position="343"/>
        <end position="406"/>
    </location>
</feature>
<keyword evidence="7" id="KW-0325">Glycoprotein</keyword>
<evidence type="ECO:0000259" key="14">
    <source>
        <dbReference type="PROSITE" id="PS50259"/>
    </source>
</evidence>
<evidence type="ECO:0000256" key="1">
    <source>
        <dbReference type="ARBA" id="ARBA00004141"/>
    </source>
</evidence>
<feature type="transmembrane region" description="Helical" evidence="11">
    <location>
        <begin position="1339"/>
        <end position="1359"/>
    </location>
</feature>
<evidence type="ECO:0000256" key="3">
    <source>
        <dbReference type="ARBA" id="ARBA00022989"/>
    </source>
</evidence>
<evidence type="ECO:0000256" key="5">
    <source>
        <dbReference type="ARBA" id="ARBA00023136"/>
    </source>
</evidence>